<organism evidence="1">
    <name type="scientific">Chromera velia CCMP2878</name>
    <dbReference type="NCBI Taxonomy" id="1169474"/>
    <lineage>
        <taxon>Eukaryota</taxon>
        <taxon>Sar</taxon>
        <taxon>Alveolata</taxon>
        <taxon>Colpodellida</taxon>
        <taxon>Chromeraceae</taxon>
        <taxon>Chromera</taxon>
    </lineage>
</organism>
<proteinExistence type="predicted"/>
<name>A0A0G4I2K1_9ALVE</name>
<reference evidence="1" key="1">
    <citation type="submission" date="2014-11" db="EMBL/GenBank/DDBJ databases">
        <authorList>
            <person name="Otto D Thomas"/>
            <person name="Naeem Raeece"/>
        </authorList>
    </citation>
    <scope>NUCLEOTIDE SEQUENCE</scope>
</reference>
<dbReference type="AlphaFoldDB" id="A0A0G4I2K1"/>
<sequence length="90" mass="9989">MEAKTVGVFGLTDDADIIEWVWQYADAVAILDDSDEWCGGLTLTNRNKVGVNVKHYVTRTEVEVLEKVVERGFTSARKSLSSFTFSTGTL</sequence>
<protein>
    <submittedName>
        <fullName evidence="1">Uncharacterized protein</fullName>
    </submittedName>
</protein>
<gene>
    <name evidence="1" type="ORF">Cvel_10436</name>
</gene>
<accession>A0A0G4I2K1</accession>
<dbReference type="EMBL" id="CDMZ01004866">
    <property type="protein sequence ID" value="CEM51165.1"/>
    <property type="molecule type" value="Genomic_DNA"/>
</dbReference>
<dbReference type="VEuPathDB" id="CryptoDB:Cvel_10436"/>
<evidence type="ECO:0000313" key="1">
    <source>
        <dbReference type="EMBL" id="CEM51165.1"/>
    </source>
</evidence>